<evidence type="ECO:0000313" key="1">
    <source>
        <dbReference type="EMBL" id="KXN67133.1"/>
    </source>
</evidence>
<dbReference type="AlphaFoldDB" id="A0A137NWE7"/>
<dbReference type="EMBL" id="KQ964658">
    <property type="protein sequence ID" value="KXN67133.1"/>
    <property type="molecule type" value="Genomic_DNA"/>
</dbReference>
<accession>A0A137NWE7</accession>
<gene>
    <name evidence="1" type="ORF">CONCODRAFT_19831</name>
</gene>
<proteinExistence type="predicted"/>
<organism evidence="1 2">
    <name type="scientific">Conidiobolus coronatus (strain ATCC 28846 / CBS 209.66 / NRRL 28638)</name>
    <name type="common">Delacroixia coronata</name>
    <dbReference type="NCBI Taxonomy" id="796925"/>
    <lineage>
        <taxon>Eukaryota</taxon>
        <taxon>Fungi</taxon>
        <taxon>Fungi incertae sedis</taxon>
        <taxon>Zoopagomycota</taxon>
        <taxon>Entomophthoromycotina</taxon>
        <taxon>Entomophthoromycetes</taxon>
        <taxon>Entomophthorales</taxon>
        <taxon>Ancylistaceae</taxon>
        <taxon>Conidiobolus</taxon>
    </lineage>
</organism>
<name>A0A137NWE7_CONC2</name>
<protein>
    <submittedName>
        <fullName evidence="1">Uncharacterized protein</fullName>
    </submittedName>
</protein>
<dbReference type="Proteomes" id="UP000070444">
    <property type="component" value="Unassembled WGS sequence"/>
</dbReference>
<sequence length="121" mass="14797">MNKVKTDWSNILYYKDIKYYLNLADRIELSICDSKLRDKIYYSKFKPFQFREYLKKEDYRNFKVEVEGKQDTYDNPYQPPRDIIQASVNQFEIELQSLNPTVETLIIYYQYDFLYGHKIAD</sequence>
<keyword evidence="2" id="KW-1185">Reference proteome</keyword>
<feature type="non-terminal residue" evidence="1">
    <location>
        <position position="121"/>
    </location>
</feature>
<reference evidence="1 2" key="1">
    <citation type="journal article" date="2015" name="Genome Biol. Evol.">
        <title>Phylogenomic analyses indicate that early fungi evolved digesting cell walls of algal ancestors of land plants.</title>
        <authorList>
            <person name="Chang Y."/>
            <person name="Wang S."/>
            <person name="Sekimoto S."/>
            <person name="Aerts A.L."/>
            <person name="Choi C."/>
            <person name="Clum A."/>
            <person name="LaButti K.M."/>
            <person name="Lindquist E.A."/>
            <person name="Yee Ngan C."/>
            <person name="Ohm R.A."/>
            <person name="Salamov A.A."/>
            <person name="Grigoriev I.V."/>
            <person name="Spatafora J.W."/>
            <person name="Berbee M.L."/>
        </authorList>
    </citation>
    <scope>NUCLEOTIDE SEQUENCE [LARGE SCALE GENOMIC DNA]</scope>
    <source>
        <strain evidence="1 2">NRRL 28638</strain>
    </source>
</reference>
<evidence type="ECO:0000313" key="2">
    <source>
        <dbReference type="Proteomes" id="UP000070444"/>
    </source>
</evidence>